<dbReference type="GO" id="GO:1990281">
    <property type="term" value="C:efflux pump complex"/>
    <property type="evidence" value="ECO:0007669"/>
    <property type="project" value="TreeGrafter"/>
</dbReference>
<dbReference type="OrthoDB" id="9813967at2"/>
<dbReference type="NCBIfam" id="TIGR01730">
    <property type="entry name" value="RND_mfp"/>
    <property type="match status" value="1"/>
</dbReference>
<protein>
    <submittedName>
        <fullName evidence="6">Efflux RND transporter periplasmic adaptor subunit</fullName>
    </submittedName>
</protein>
<dbReference type="GeneID" id="60680387"/>
<accession>A0A368P154</accession>
<dbReference type="Gene3D" id="2.40.420.20">
    <property type="match status" value="1"/>
</dbReference>
<dbReference type="RefSeq" id="WP_060719520.1">
    <property type="nucleotide sequence ID" value="NZ_CP055266.1"/>
</dbReference>
<organism evidence="6 7">
    <name type="scientific">Agrobacterium vitis</name>
    <name type="common">Rhizobium vitis</name>
    <dbReference type="NCBI Taxonomy" id="373"/>
    <lineage>
        <taxon>Bacteria</taxon>
        <taxon>Pseudomonadati</taxon>
        <taxon>Pseudomonadota</taxon>
        <taxon>Alphaproteobacteria</taxon>
        <taxon>Hyphomicrobiales</taxon>
        <taxon>Rhizobiaceae</taxon>
        <taxon>Rhizobium/Agrobacterium group</taxon>
        <taxon>Agrobacterium</taxon>
    </lineage>
</organism>
<proteinExistence type="inferred from homology"/>
<evidence type="ECO:0000313" key="6">
    <source>
        <dbReference type="EMBL" id="KAA3521109.1"/>
    </source>
</evidence>
<dbReference type="EMBL" id="QUSG01000022">
    <property type="protein sequence ID" value="KAA3521109.1"/>
    <property type="molecule type" value="Genomic_DNA"/>
</dbReference>
<dbReference type="InterPro" id="IPR058792">
    <property type="entry name" value="Beta-barrel_RND_2"/>
</dbReference>
<dbReference type="GO" id="GO:0015562">
    <property type="term" value="F:efflux transmembrane transporter activity"/>
    <property type="evidence" value="ECO:0007669"/>
    <property type="project" value="TreeGrafter"/>
</dbReference>
<dbReference type="SUPFAM" id="SSF111369">
    <property type="entry name" value="HlyD-like secretion proteins"/>
    <property type="match status" value="1"/>
</dbReference>
<evidence type="ECO:0000313" key="7">
    <source>
        <dbReference type="Proteomes" id="UP000436911"/>
    </source>
</evidence>
<feature type="coiled-coil region" evidence="2">
    <location>
        <begin position="135"/>
        <end position="162"/>
    </location>
</feature>
<feature type="domain" description="Multidrug resistance protein MdtA-like alpha-helical hairpin" evidence="4">
    <location>
        <begin position="97"/>
        <end position="166"/>
    </location>
</feature>
<dbReference type="Pfam" id="PF25954">
    <property type="entry name" value="Beta-barrel_RND_2"/>
    <property type="match status" value="1"/>
</dbReference>
<feature type="signal peptide" evidence="3">
    <location>
        <begin position="1"/>
        <end position="24"/>
    </location>
</feature>
<comment type="similarity">
    <text evidence="1">Belongs to the membrane fusion protein (MFP) (TC 8.A.1) family.</text>
</comment>
<dbReference type="Gene3D" id="1.10.287.470">
    <property type="entry name" value="Helix hairpin bin"/>
    <property type="match status" value="1"/>
</dbReference>
<dbReference type="PROSITE" id="PS51257">
    <property type="entry name" value="PROKAR_LIPOPROTEIN"/>
    <property type="match status" value="1"/>
</dbReference>
<evidence type="ECO:0000259" key="5">
    <source>
        <dbReference type="Pfam" id="PF25954"/>
    </source>
</evidence>
<reference evidence="6 7" key="1">
    <citation type="submission" date="2018-08" db="EMBL/GenBank/DDBJ databases">
        <title>Genome sequencing of Agrobacterium vitis strain ICMP 10754.</title>
        <authorList>
            <person name="Visnovsky S.B."/>
            <person name="Pitman A.R."/>
        </authorList>
    </citation>
    <scope>NUCLEOTIDE SEQUENCE [LARGE SCALE GENOMIC DNA]</scope>
    <source>
        <strain evidence="6 7">ICMP 10754</strain>
    </source>
</reference>
<evidence type="ECO:0000256" key="2">
    <source>
        <dbReference type="SAM" id="Coils"/>
    </source>
</evidence>
<dbReference type="Gene3D" id="2.40.30.170">
    <property type="match status" value="1"/>
</dbReference>
<evidence type="ECO:0000256" key="3">
    <source>
        <dbReference type="SAM" id="SignalP"/>
    </source>
</evidence>
<dbReference type="Pfam" id="PF25876">
    <property type="entry name" value="HH_MFP_RND"/>
    <property type="match status" value="1"/>
</dbReference>
<sequence length="358" mass="37968">MLRRMILCTTGVLAVFLTACSDEASTPKTPRAIKGVTVKSELIGEVFRQTGEIRPRYETPMSFRIDGLVAFRVETGSSVKKDDVLATVEKTPALINVASASAQVDEAKSDLALADVNAARNWNLIAKNAVSRAQVQQSDANLQAAKSKLEVANATLASAQQNLSYTDLKAGRDGVVSGVSINVGQVVTTGQTVLTLSSDTELDAVFDVPEQMLTQNLGDSEVEVSLMSNPNLVAKGKVREVTPSADTATRTYRVKVTLNDTLDGAPLGAVVTGKVTLSPKRVFKVPASALTSQGQNQAVFVYLPTSKMLQLRPVTIERYGENDMLISEGLADGEIVAIAGVSKLRDGEGVTLEKGAQS</sequence>
<dbReference type="PANTHER" id="PTHR30469">
    <property type="entry name" value="MULTIDRUG RESISTANCE PROTEIN MDTA"/>
    <property type="match status" value="1"/>
</dbReference>
<dbReference type="InterPro" id="IPR058624">
    <property type="entry name" value="MdtA-like_HH"/>
</dbReference>
<dbReference type="InterPro" id="IPR006143">
    <property type="entry name" value="RND_pump_MFP"/>
</dbReference>
<gene>
    <name evidence="6" type="ORF">DXT89_23660</name>
</gene>
<name>A0A368P154_AGRVI</name>
<feature type="domain" description="CusB-like beta-barrel" evidence="5">
    <location>
        <begin position="206"/>
        <end position="260"/>
    </location>
</feature>
<evidence type="ECO:0000259" key="4">
    <source>
        <dbReference type="Pfam" id="PF25876"/>
    </source>
</evidence>
<evidence type="ECO:0000256" key="1">
    <source>
        <dbReference type="ARBA" id="ARBA00009477"/>
    </source>
</evidence>
<keyword evidence="3" id="KW-0732">Signal</keyword>
<comment type="caution">
    <text evidence="6">The sequence shown here is derived from an EMBL/GenBank/DDBJ whole genome shotgun (WGS) entry which is preliminary data.</text>
</comment>
<dbReference type="AlphaFoldDB" id="A0A368P154"/>
<feature type="chain" id="PRO_5030068016" evidence="3">
    <location>
        <begin position="25"/>
        <end position="358"/>
    </location>
</feature>
<dbReference type="Proteomes" id="UP000436911">
    <property type="component" value="Unassembled WGS sequence"/>
</dbReference>
<dbReference type="PANTHER" id="PTHR30469:SF38">
    <property type="entry name" value="HLYD FAMILY SECRETION PROTEIN"/>
    <property type="match status" value="1"/>
</dbReference>
<dbReference type="Gene3D" id="2.40.50.100">
    <property type="match status" value="1"/>
</dbReference>
<keyword evidence="2" id="KW-0175">Coiled coil</keyword>